<dbReference type="RefSeq" id="WP_134112000.1">
    <property type="nucleotide sequence ID" value="NZ_SOBG01000001.1"/>
</dbReference>
<evidence type="ECO:0000256" key="1">
    <source>
        <dbReference type="SAM" id="SignalP"/>
    </source>
</evidence>
<evidence type="ECO:0008006" key="4">
    <source>
        <dbReference type="Google" id="ProtNLM"/>
    </source>
</evidence>
<keyword evidence="3" id="KW-1185">Reference proteome</keyword>
<accession>A0AA46E0J2</accession>
<comment type="caution">
    <text evidence="2">The sequence shown here is derived from an EMBL/GenBank/DDBJ whole genome shotgun (WGS) entry which is preliminary data.</text>
</comment>
<proteinExistence type="predicted"/>
<dbReference type="Proteomes" id="UP000294678">
    <property type="component" value="Unassembled WGS sequence"/>
</dbReference>
<organism evidence="2 3">
    <name type="scientific">Hypnocyclicus thermotrophus</name>
    <dbReference type="NCBI Taxonomy" id="1627895"/>
    <lineage>
        <taxon>Bacteria</taxon>
        <taxon>Fusobacteriati</taxon>
        <taxon>Fusobacteriota</taxon>
        <taxon>Fusobacteriia</taxon>
        <taxon>Fusobacteriales</taxon>
        <taxon>Fusobacteriaceae</taxon>
        <taxon>Hypnocyclicus</taxon>
    </lineage>
</organism>
<evidence type="ECO:0000313" key="2">
    <source>
        <dbReference type="EMBL" id="TDT72390.1"/>
    </source>
</evidence>
<dbReference type="AlphaFoldDB" id="A0AA46E0J2"/>
<reference evidence="2 3" key="1">
    <citation type="submission" date="2019-03" db="EMBL/GenBank/DDBJ databases">
        <title>Genomic Encyclopedia of Type Strains, Phase IV (KMG-IV): sequencing the most valuable type-strain genomes for metagenomic binning, comparative biology and taxonomic classification.</title>
        <authorList>
            <person name="Goeker M."/>
        </authorList>
    </citation>
    <scope>NUCLEOTIDE SEQUENCE [LARGE SCALE GENOMIC DNA]</scope>
    <source>
        <strain evidence="2 3">DSM 100055</strain>
    </source>
</reference>
<dbReference type="Gene3D" id="2.40.160.170">
    <property type="match status" value="1"/>
</dbReference>
<name>A0AA46E0J2_9FUSO</name>
<feature type="signal peptide" evidence="1">
    <location>
        <begin position="1"/>
        <end position="18"/>
    </location>
</feature>
<protein>
    <recommendedName>
        <fullName evidence="4">Outer membrane protein with beta-barrel domain</fullName>
    </recommendedName>
</protein>
<evidence type="ECO:0000313" key="3">
    <source>
        <dbReference type="Proteomes" id="UP000294678"/>
    </source>
</evidence>
<sequence>MKKLILLLILIISTLSYAFTKEDLGIGVGISTGGYQLKGIYTFNDFFSSSLEYNNFTLNNFTTGDLTGNLKISALKANAHFHPFAGGFRLTGGYTYNLSDINFKMNNISYDYGGSSPAIMNGTVNTDFGKYLPYIGLGWGYQYGDFLSLDWEIGLQFVKKISGANTFDINATVDSTTANDIVTKIDDGANDLLTTDQETELKALLQSDLFDLQNKLNEYGVTPPSDFTLPDSNTVIGDLENQIDTMVNSTGLGFIQDLLGYAPLPFFSFGFTVFLW</sequence>
<keyword evidence="1" id="KW-0732">Signal</keyword>
<gene>
    <name evidence="2" type="ORF">EV215_0191</name>
</gene>
<feature type="chain" id="PRO_5041346290" description="Outer membrane protein with beta-barrel domain" evidence="1">
    <location>
        <begin position="19"/>
        <end position="276"/>
    </location>
</feature>
<dbReference type="EMBL" id="SOBG01000001">
    <property type="protein sequence ID" value="TDT72390.1"/>
    <property type="molecule type" value="Genomic_DNA"/>
</dbReference>